<organism evidence="7 8">
    <name type="scientific">Iris pallida</name>
    <name type="common">Sweet iris</name>
    <dbReference type="NCBI Taxonomy" id="29817"/>
    <lineage>
        <taxon>Eukaryota</taxon>
        <taxon>Viridiplantae</taxon>
        <taxon>Streptophyta</taxon>
        <taxon>Embryophyta</taxon>
        <taxon>Tracheophyta</taxon>
        <taxon>Spermatophyta</taxon>
        <taxon>Magnoliopsida</taxon>
        <taxon>Liliopsida</taxon>
        <taxon>Asparagales</taxon>
        <taxon>Iridaceae</taxon>
        <taxon>Iridoideae</taxon>
        <taxon>Irideae</taxon>
        <taxon>Iris</taxon>
    </lineage>
</organism>
<keyword evidence="3" id="KW-0378">Hydrolase</keyword>
<evidence type="ECO:0000259" key="6">
    <source>
        <dbReference type="PROSITE" id="PS50600"/>
    </source>
</evidence>
<name>A0AAX6HIA6_IRIPA</name>
<comment type="similarity">
    <text evidence="1">Belongs to the peptidase C48 family.</text>
</comment>
<protein>
    <submittedName>
        <fullName evidence="7">Ubiquitin-like-specific protease 1D</fullName>
    </submittedName>
</protein>
<dbReference type="GO" id="GO:0006508">
    <property type="term" value="P:proteolysis"/>
    <property type="evidence" value="ECO:0007669"/>
    <property type="project" value="UniProtKB-KW"/>
</dbReference>
<feature type="domain" description="Ubiquitin-like protease family profile" evidence="6">
    <location>
        <begin position="253"/>
        <end position="445"/>
    </location>
</feature>
<feature type="region of interest" description="Disordered" evidence="5">
    <location>
        <begin position="73"/>
        <end position="92"/>
    </location>
</feature>
<dbReference type="Gene3D" id="3.30.310.130">
    <property type="entry name" value="Ubiquitin-related"/>
    <property type="match status" value="1"/>
</dbReference>
<evidence type="ECO:0000256" key="3">
    <source>
        <dbReference type="ARBA" id="ARBA00022801"/>
    </source>
</evidence>
<keyword evidence="8" id="KW-1185">Reference proteome</keyword>
<comment type="caution">
    <text evidence="7">The sequence shown here is derived from an EMBL/GenBank/DDBJ whole genome shotgun (WGS) entry which is preliminary data.</text>
</comment>
<dbReference type="SUPFAM" id="SSF54001">
    <property type="entry name" value="Cysteine proteinases"/>
    <property type="match status" value="1"/>
</dbReference>
<reference evidence="7" key="1">
    <citation type="journal article" date="2023" name="GigaByte">
        <title>Genome assembly of the bearded iris, Iris pallida Lam.</title>
        <authorList>
            <person name="Bruccoleri R.E."/>
            <person name="Oakeley E.J."/>
            <person name="Faust A.M.E."/>
            <person name="Altorfer M."/>
            <person name="Dessus-Babus S."/>
            <person name="Burckhardt D."/>
            <person name="Oertli M."/>
            <person name="Naumann U."/>
            <person name="Petersen F."/>
            <person name="Wong J."/>
        </authorList>
    </citation>
    <scope>NUCLEOTIDE SEQUENCE</scope>
    <source>
        <strain evidence="7">GSM-AAB239-AS_SAM_17_03QT</strain>
    </source>
</reference>
<proteinExistence type="inferred from homology"/>
<reference evidence="7" key="2">
    <citation type="submission" date="2023-04" db="EMBL/GenBank/DDBJ databases">
        <authorList>
            <person name="Bruccoleri R.E."/>
            <person name="Oakeley E.J."/>
            <person name="Faust A.-M."/>
            <person name="Dessus-Babus S."/>
            <person name="Altorfer M."/>
            <person name="Burckhardt D."/>
            <person name="Oertli M."/>
            <person name="Naumann U."/>
            <person name="Petersen F."/>
            <person name="Wong J."/>
        </authorList>
    </citation>
    <scope>NUCLEOTIDE SEQUENCE</scope>
    <source>
        <strain evidence="7">GSM-AAB239-AS_SAM_17_03QT</strain>
        <tissue evidence="7">Leaf</tissue>
    </source>
</reference>
<dbReference type="Gene3D" id="1.10.418.20">
    <property type="match status" value="1"/>
</dbReference>
<dbReference type="Pfam" id="PF02902">
    <property type="entry name" value="Peptidase_C48"/>
    <property type="match status" value="1"/>
</dbReference>
<dbReference type="EMBL" id="JANAVB010009400">
    <property type="protein sequence ID" value="KAJ6840311.1"/>
    <property type="molecule type" value="Genomic_DNA"/>
</dbReference>
<evidence type="ECO:0000256" key="2">
    <source>
        <dbReference type="ARBA" id="ARBA00022670"/>
    </source>
</evidence>
<evidence type="ECO:0000313" key="7">
    <source>
        <dbReference type="EMBL" id="KAJ6840311.1"/>
    </source>
</evidence>
<sequence length="532" mass="62021">MGHKPLDLDWYEILPGRDADAPPPPALADPYVAFVPLSDLPDGAHELWALRCQLADEQDRRNLARIQKGIGERQRPMESLTNEPSDGYGRSISSTMSEWQETLVEKTDAAFSEELRLVICDKYRRSRKNRLQMSEENQENQNSSQLDRISYTELPASSHSNKGKRQFSNSSWKDILSSSISNASRKLSRRLSKRKKGHTNQDSIYSKFEKKVQHVVILDDEDVQPMQPIEGDDIPDERKFKIYYPSSDDPECVELYQSDIECLGPGMYLSSPIMNFYIQYLQRSLSSIDKSREEYYIFNTFFYSKLEEAVTSKGDRSTSFLKLRRWWKGTDIFQKAYILLPIYRDKHWSLVVICIPEKEDESGLIILHLDSLGLHASGHIFSVVSSYLKEEWNYLNGNSLLPELPISERIWKHLPCWIEKEKIVVPQQQNDYDCGLFVLYFIERFIVEAPKRLRKRDLTMVKLSLNSRDSYFDLSFLNFFFLRQFGRRWFKPEEASGLRQKIEELLIEEFESRLASEVAELHTSPGAPQNDE</sequence>
<dbReference type="AlphaFoldDB" id="A0AAX6HIA6"/>
<dbReference type="GO" id="GO:0016926">
    <property type="term" value="P:protein desumoylation"/>
    <property type="evidence" value="ECO:0007669"/>
    <property type="project" value="UniProtKB-ARBA"/>
</dbReference>
<keyword evidence="2 7" id="KW-0645">Protease</keyword>
<dbReference type="InterPro" id="IPR038765">
    <property type="entry name" value="Papain-like_cys_pep_sf"/>
</dbReference>
<accession>A0AAX6HIA6</accession>
<evidence type="ECO:0000313" key="8">
    <source>
        <dbReference type="Proteomes" id="UP001140949"/>
    </source>
</evidence>
<dbReference type="PANTHER" id="PTHR46915:SF2">
    <property type="entry name" value="UBIQUITIN-LIKE PROTEASE 4"/>
    <property type="match status" value="1"/>
</dbReference>
<evidence type="ECO:0000256" key="5">
    <source>
        <dbReference type="SAM" id="MobiDB-lite"/>
    </source>
</evidence>
<dbReference type="Proteomes" id="UP001140949">
    <property type="component" value="Unassembled WGS sequence"/>
</dbReference>
<dbReference type="GO" id="GO:0008234">
    <property type="term" value="F:cysteine-type peptidase activity"/>
    <property type="evidence" value="ECO:0007669"/>
    <property type="project" value="UniProtKB-KW"/>
</dbReference>
<dbReference type="InterPro" id="IPR003653">
    <property type="entry name" value="Peptidase_C48_C"/>
</dbReference>
<evidence type="ECO:0000256" key="4">
    <source>
        <dbReference type="ARBA" id="ARBA00022807"/>
    </source>
</evidence>
<feature type="region of interest" description="Disordered" evidence="5">
    <location>
        <begin position="129"/>
        <end position="148"/>
    </location>
</feature>
<evidence type="ECO:0000256" key="1">
    <source>
        <dbReference type="ARBA" id="ARBA00005234"/>
    </source>
</evidence>
<gene>
    <name evidence="7" type="ORF">M6B38_310610</name>
</gene>
<dbReference type="PROSITE" id="PS50600">
    <property type="entry name" value="ULP_PROTEASE"/>
    <property type="match status" value="1"/>
</dbReference>
<keyword evidence="4" id="KW-0788">Thiol protease</keyword>
<dbReference type="PANTHER" id="PTHR46915">
    <property type="entry name" value="UBIQUITIN-LIKE PROTEASE 4-RELATED"/>
    <property type="match status" value="1"/>
</dbReference>